<protein>
    <submittedName>
        <fullName evidence="2">Uncharacterized protein</fullName>
    </submittedName>
</protein>
<sequence>MPGALFNIVIPTKQHEIHLSQKIACDCSIKTKLPNDNTNNKQPPDRPKYSLSITMEKTLEAILCSLQISNSIWNQSRDNRCYSVTFSIASNEHCEHILNLLMENGIGVKLNSTVVVLPCSLYYQDTATSTPSVFETNQHKNPPSLYESSWKKFLQSVKSRLTVAQVVQGIETGAMLTFDFVILLIISVTVAALGLIQGETIIFVSSMLLSPLMGPVNAATFGTMIKNKKLRNMGIINEMIGLIICVLIGFGYGLIASYFDHRDSSQWITNEMAFMTDIGSLWVSIVLAFLVGIAVPIALLGNNTFSLVGVAISTSLLPPSVNAIKAVAPKQNLQSTTLINEYLNVLKEINLEFPQEEANYLTLRLKEEYPIFGLSPSTVKARGPCSIPPGYNPFDLSFITWSPGYRRQHDLKSFSNTPTDIRTSKLLKNKIKNTDLFNGETTPDSLNAVFKSPMENYPTTVSTDNNTPSTSRRFIITPVTLKNTSNTK</sequence>
<keyword evidence="1" id="KW-1133">Transmembrane helix</keyword>
<dbReference type="PANTHER" id="PTHR20992">
    <property type="entry name" value="AT15442P-RELATED"/>
    <property type="match status" value="1"/>
</dbReference>
<dbReference type="GeneID" id="100569357"/>
<dbReference type="RefSeq" id="XP_016659838.1">
    <property type="nucleotide sequence ID" value="XM_016804349.2"/>
</dbReference>
<feature type="transmembrane region" description="Helical" evidence="1">
    <location>
        <begin position="279"/>
        <end position="300"/>
    </location>
</feature>
<feature type="transmembrane region" description="Helical" evidence="1">
    <location>
        <begin position="176"/>
        <end position="196"/>
    </location>
</feature>
<dbReference type="Pfam" id="PF04087">
    <property type="entry name" value="DUF389"/>
    <property type="match status" value="1"/>
</dbReference>
<dbReference type="OrthoDB" id="543859at2759"/>
<accession>A0A8R2H4M7</accession>
<keyword evidence="1" id="KW-0812">Transmembrane</keyword>
<dbReference type="PANTHER" id="PTHR20992:SF9">
    <property type="entry name" value="AT15442P-RELATED"/>
    <property type="match status" value="1"/>
</dbReference>
<dbReference type="AlphaFoldDB" id="A0A8R2H4M7"/>
<feature type="transmembrane region" description="Helical" evidence="1">
    <location>
        <begin position="235"/>
        <end position="259"/>
    </location>
</feature>
<feature type="transmembrane region" description="Helical" evidence="1">
    <location>
        <begin position="202"/>
        <end position="223"/>
    </location>
</feature>
<evidence type="ECO:0000313" key="2">
    <source>
        <dbReference type="EnsemblMetazoa" id="XP_016659838.1"/>
    </source>
</evidence>
<dbReference type="EnsemblMetazoa" id="XM_016804349.2">
    <property type="protein sequence ID" value="XP_016659838.1"/>
    <property type="gene ID" value="LOC100569357"/>
</dbReference>
<evidence type="ECO:0000313" key="3">
    <source>
        <dbReference type="Proteomes" id="UP000007819"/>
    </source>
</evidence>
<organism evidence="2 3">
    <name type="scientific">Acyrthosiphon pisum</name>
    <name type="common">Pea aphid</name>
    <dbReference type="NCBI Taxonomy" id="7029"/>
    <lineage>
        <taxon>Eukaryota</taxon>
        <taxon>Metazoa</taxon>
        <taxon>Ecdysozoa</taxon>
        <taxon>Arthropoda</taxon>
        <taxon>Hexapoda</taxon>
        <taxon>Insecta</taxon>
        <taxon>Pterygota</taxon>
        <taxon>Neoptera</taxon>
        <taxon>Paraneoptera</taxon>
        <taxon>Hemiptera</taxon>
        <taxon>Sternorrhyncha</taxon>
        <taxon>Aphidomorpha</taxon>
        <taxon>Aphidoidea</taxon>
        <taxon>Aphididae</taxon>
        <taxon>Macrosiphini</taxon>
        <taxon>Acyrthosiphon</taxon>
    </lineage>
</organism>
<dbReference type="Proteomes" id="UP000007819">
    <property type="component" value="Chromosome A1"/>
</dbReference>
<reference evidence="2" key="2">
    <citation type="submission" date="2022-06" db="UniProtKB">
        <authorList>
            <consortium name="EnsemblMetazoa"/>
        </authorList>
    </citation>
    <scope>IDENTIFICATION</scope>
</reference>
<evidence type="ECO:0000256" key="1">
    <source>
        <dbReference type="SAM" id="Phobius"/>
    </source>
</evidence>
<keyword evidence="1" id="KW-0472">Membrane</keyword>
<reference evidence="3" key="1">
    <citation type="submission" date="2010-06" db="EMBL/GenBank/DDBJ databases">
        <authorList>
            <person name="Jiang H."/>
            <person name="Abraham K."/>
            <person name="Ali S."/>
            <person name="Alsbrooks S.L."/>
            <person name="Anim B.N."/>
            <person name="Anosike U.S."/>
            <person name="Attaway T."/>
            <person name="Bandaranaike D.P."/>
            <person name="Battles P.K."/>
            <person name="Bell S.N."/>
            <person name="Bell A.V."/>
            <person name="Beltran B."/>
            <person name="Bickham C."/>
            <person name="Bustamante Y."/>
            <person name="Caleb T."/>
            <person name="Canada A."/>
            <person name="Cardenas V."/>
            <person name="Carter K."/>
            <person name="Chacko J."/>
            <person name="Chandrabose M.N."/>
            <person name="Chavez D."/>
            <person name="Chavez A."/>
            <person name="Chen L."/>
            <person name="Chu H.-S."/>
            <person name="Claassen K.J."/>
            <person name="Cockrell R."/>
            <person name="Collins M."/>
            <person name="Cooper J.A."/>
            <person name="Cree A."/>
            <person name="Curry S.M."/>
            <person name="Da Y."/>
            <person name="Dao M.D."/>
            <person name="Das B."/>
            <person name="Davila M.-L."/>
            <person name="Davy-Carroll L."/>
            <person name="Denson S."/>
            <person name="Dinh H."/>
            <person name="Ebong V.E."/>
            <person name="Edwards J.R."/>
            <person name="Egan A."/>
            <person name="El-Daye J."/>
            <person name="Escobedo L."/>
            <person name="Fernandez S."/>
            <person name="Fernando P.R."/>
            <person name="Flagg N."/>
            <person name="Forbes L.D."/>
            <person name="Fowler R.G."/>
            <person name="Fu Q."/>
            <person name="Gabisi R.A."/>
            <person name="Ganer J."/>
            <person name="Garbino Pronczuk A."/>
            <person name="Garcia R.M."/>
            <person name="Garner T."/>
            <person name="Garrett T.E."/>
            <person name="Gonzalez D.A."/>
            <person name="Hamid H."/>
            <person name="Hawkins E.S."/>
            <person name="Hirani K."/>
            <person name="Hogues M.E."/>
            <person name="Hollins B."/>
            <person name="Hsiao C.-H."/>
            <person name="Jabil R."/>
            <person name="James M.L."/>
            <person name="Jhangiani S.N."/>
            <person name="Johnson B."/>
            <person name="Johnson Q."/>
            <person name="Joshi V."/>
            <person name="Kalu J.B."/>
            <person name="Kam C."/>
            <person name="Kashfia A."/>
            <person name="Keebler J."/>
            <person name="Kisamo H."/>
            <person name="Kovar C.L."/>
            <person name="Lago L.A."/>
            <person name="Lai C.-Y."/>
            <person name="Laidlaw J."/>
            <person name="Lara F."/>
            <person name="Le T.-K."/>
            <person name="Lee S.L."/>
            <person name="Legall F.H."/>
            <person name="Lemon S.J."/>
            <person name="Lewis L.R."/>
            <person name="Li B."/>
            <person name="Liu Y."/>
            <person name="Liu Y.-S."/>
            <person name="Lopez J."/>
            <person name="Lozado R.J."/>
            <person name="Lu J."/>
            <person name="Madu R.C."/>
            <person name="Maheshwari M."/>
            <person name="Maheshwari R."/>
            <person name="Malloy K."/>
            <person name="Martinez E."/>
            <person name="Mathew T."/>
            <person name="Mercado I.C."/>
            <person name="Mercado C."/>
            <person name="Meyer B."/>
            <person name="Montgomery K."/>
            <person name="Morgan M.B."/>
            <person name="Munidasa M."/>
            <person name="Nazareth L.V."/>
            <person name="Nelson J."/>
            <person name="Ng B.M."/>
            <person name="Nguyen N.B."/>
            <person name="Nguyen P.Q."/>
            <person name="Nguyen T."/>
            <person name="Obregon M."/>
            <person name="Okwuonu G.O."/>
            <person name="Onwere C.G."/>
            <person name="Orozco G."/>
            <person name="Parra A."/>
            <person name="Patel S."/>
            <person name="Patil S."/>
            <person name="Perez A."/>
            <person name="Perez Y."/>
            <person name="Pham C."/>
            <person name="Primus E.L."/>
            <person name="Pu L.-L."/>
            <person name="Puazo M."/>
            <person name="Qin X."/>
            <person name="Quiroz J.B."/>
            <person name="Reese J."/>
            <person name="Richards S."/>
            <person name="Rives C.M."/>
            <person name="Robberts R."/>
            <person name="Ruiz S.J."/>
            <person name="Ruiz M.J."/>
            <person name="Santibanez J."/>
            <person name="Schneider B.W."/>
            <person name="Sisson I."/>
            <person name="Smith M."/>
            <person name="Sodergren E."/>
            <person name="Song X.-Z."/>
            <person name="Song B.B."/>
            <person name="Summersgill H."/>
            <person name="Thelus R."/>
            <person name="Thornton R.D."/>
            <person name="Trejos Z.Y."/>
            <person name="Usmani K."/>
            <person name="Vattathil S."/>
            <person name="Villasana D."/>
            <person name="Walker D.L."/>
            <person name="Wang S."/>
            <person name="Wang K."/>
            <person name="White C.S."/>
            <person name="Williams A.C."/>
            <person name="Williamson J."/>
            <person name="Wilson K."/>
            <person name="Woghiren I.O."/>
            <person name="Woodworth J.R."/>
            <person name="Worley K.C."/>
            <person name="Wright R.A."/>
            <person name="Wu W."/>
            <person name="Young L."/>
            <person name="Zhang L."/>
            <person name="Zhang J."/>
            <person name="Zhu Y."/>
            <person name="Muzny D.M."/>
            <person name="Weinstock G."/>
            <person name="Gibbs R.A."/>
        </authorList>
    </citation>
    <scope>NUCLEOTIDE SEQUENCE [LARGE SCALE GENOMIC DNA]</scope>
    <source>
        <strain evidence="3">LSR1</strain>
    </source>
</reference>
<proteinExistence type="predicted"/>
<name>A0A8R2H4M7_ACYPI</name>
<dbReference type="InterPro" id="IPR005240">
    <property type="entry name" value="DUF389"/>
</dbReference>
<keyword evidence="3" id="KW-1185">Reference proteome</keyword>